<name>A0A0R3NFM4_9BRAD</name>
<dbReference type="PANTHER" id="PTHR10587:SF133">
    <property type="entry name" value="CHITIN DEACETYLASE 1-RELATED"/>
    <property type="match status" value="1"/>
</dbReference>
<dbReference type="InterPro" id="IPR002509">
    <property type="entry name" value="NODB_dom"/>
</dbReference>
<evidence type="ECO:0000256" key="8">
    <source>
        <dbReference type="SAM" id="Phobius"/>
    </source>
</evidence>
<dbReference type="Proteomes" id="UP000052023">
    <property type="component" value="Unassembled WGS sequence"/>
</dbReference>
<feature type="compositionally biased region" description="Low complexity" evidence="7">
    <location>
        <begin position="35"/>
        <end position="52"/>
    </location>
</feature>
<evidence type="ECO:0000256" key="2">
    <source>
        <dbReference type="ARBA" id="ARBA00010973"/>
    </source>
</evidence>
<evidence type="ECO:0000256" key="1">
    <source>
        <dbReference type="ARBA" id="ARBA00003236"/>
    </source>
</evidence>
<keyword evidence="8" id="KW-0472">Membrane</keyword>
<keyword evidence="8" id="KW-1133">Transmembrane helix</keyword>
<comment type="caution">
    <text evidence="10">The sequence shown here is derived from an EMBL/GenBank/DDBJ whole genome shotgun (WGS) entry which is preliminary data.</text>
</comment>
<keyword evidence="12" id="KW-1185">Reference proteome</keyword>
<proteinExistence type="inferred from homology"/>
<evidence type="ECO:0000256" key="4">
    <source>
        <dbReference type="ARBA" id="ARBA00022723"/>
    </source>
</evidence>
<dbReference type="OrthoDB" id="276604at2"/>
<dbReference type="PROSITE" id="PS51677">
    <property type="entry name" value="NODB"/>
    <property type="match status" value="1"/>
</dbReference>
<evidence type="ECO:0000313" key="10">
    <source>
        <dbReference type="EMBL" id="KRR28720.1"/>
    </source>
</evidence>
<dbReference type="EMBL" id="LLYA01000068">
    <property type="protein sequence ID" value="KRR28720.1"/>
    <property type="molecule type" value="Genomic_DNA"/>
</dbReference>
<keyword evidence="4" id="KW-0479">Metal-binding</keyword>
<dbReference type="Gene3D" id="3.20.20.370">
    <property type="entry name" value="Glycoside hydrolase/deacetylase"/>
    <property type="match status" value="1"/>
</dbReference>
<dbReference type="SUPFAM" id="SSF88713">
    <property type="entry name" value="Glycoside hydrolase/deacetylase"/>
    <property type="match status" value="1"/>
</dbReference>
<gene>
    <name evidence="10" type="ORF">CQ13_19410</name>
    <name evidence="11" type="ORF">CQ13_19885</name>
</gene>
<feature type="transmembrane region" description="Helical" evidence="8">
    <location>
        <begin position="7"/>
        <end position="25"/>
    </location>
</feature>
<dbReference type="InterPro" id="IPR011330">
    <property type="entry name" value="Glyco_hydro/deAcase_b/a-brl"/>
</dbReference>
<dbReference type="InterPro" id="IPR050248">
    <property type="entry name" value="Polysacc_deacetylase_ArnD"/>
</dbReference>
<sequence length="342" mass="36686">MRNALGLMLASVVTALVITGVWFWTSSPRTDAAAPQTVAARAAEPAPAAARPALRDDVETTASLSKPAPAPAPMPAAQPMRSACANPDALGVSRTVVIDTTGGPGFGFLQYKQFDFLTEKEVVLTFDDGPWPTTPAVLKALSDECTKALFFPVGKHTTYHPEILKQVAAAGHTIGSHTWSHAHLDSKKLTEAQVKEEIEKGFSAVKMALGTAPAPFFRFPGLAHTQPALGYLASRNISMFSVDVDSNDFRSSGPDQVIQNVMTKLDKQGKGVILMHDLQKSTAQALPTLLRRLKAGGYRVVQMKAKQQLETLPEYDAMLVKDQKMPAVASRPIGSVVQTVSQ</sequence>
<feature type="domain" description="NodB homology" evidence="9">
    <location>
        <begin position="120"/>
        <end position="301"/>
    </location>
</feature>
<evidence type="ECO:0000256" key="6">
    <source>
        <dbReference type="ARBA" id="ARBA00032976"/>
    </source>
</evidence>
<evidence type="ECO:0000256" key="3">
    <source>
        <dbReference type="ARBA" id="ARBA00020071"/>
    </source>
</evidence>
<comment type="similarity">
    <text evidence="2">Belongs to the polysaccharide deacetylase family.</text>
</comment>
<protein>
    <recommendedName>
        <fullName evidence="3">Chitooligosaccharide deacetylase</fullName>
    </recommendedName>
    <alternativeName>
        <fullName evidence="6">Nodulation protein B</fullName>
    </alternativeName>
</protein>
<evidence type="ECO:0000313" key="12">
    <source>
        <dbReference type="Proteomes" id="UP000052023"/>
    </source>
</evidence>
<evidence type="ECO:0000256" key="5">
    <source>
        <dbReference type="ARBA" id="ARBA00022801"/>
    </source>
</evidence>
<keyword evidence="5" id="KW-0378">Hydrolase</keyword>
<dbReference type="AlphaFoldDB" id="A0A0R3NFM4"/>
<dbReference type="GO" id="GO:0005975">
    <property type="term" value="P:carbohydrate metabolic process"/>
    <property type="evidence" value="ECO:0007669"/>
    <property type="project" value="InterPro"/>
</dbReference>
<dbReference type="CDD" id="cd10917">
    <property type="entry name" value="CE4_NodB_like_6s_7s"/>
    <property type="match status" value="1"/>
</dbReference>
<evidence type="ECO:0000313" key="11">
    <source>
        <dbReference type="EMBL" id="KRR28797.1"/>
    </source>
</evidence>
<reference evidence="10 12" key="1">
    <citation type="submission" date="2014-03" db="EMBL/GenBank/DDBJ databases">
        <title>Bradyrhizobium valentinum sp. nov., isolated from effective nodules of Lupinus mariae-josephae, a lupine endemic of basic-lime soils in Eastern Spain.</title>
        <authorList>
            <person name="Duran D."/>
            <person name="Rey L."/>
            <person name="Navarro A."/>
            <person name="Busquets A."/>
            <person name="Imperial J."/>
            <person name="Ruiz-Argueso T."/>
        </authorList>
    </citation>
    <scope>NUCLEOTIDE SEQUENCE [LARGE SCALE GENOMIC DNA]</scope>
    <source>
        <strain evidence="10 12">Ro19</strain>
    </source>
</reference>
<accession>A0A0R3NFM4</accession>
<dbReference type="PANTHER" id="PTHR10587">
    <property type="entry name" value="GLYCOSYL TRANSFERASE-RELATED"/>
    <property type="match status" value="1"/>
</dbReference>
<organism evidence="10 12">
    <name type="scientific">Bradyrhizobium retamae</name>
    <dbReference type="NCBI Taxonomy" id="1300035"/>
    <lineage>
        <taxon>Bacteria</taxon>
        <taxon>Pseudomonadati</taxon>
        <taxon>Pseudomonadota</taxon>
        <taxon>Alphaproteobacteria</taxon>
        <taxon>Hyphomicrobiales</taxon>
        <taxon>Nitrobacteraceae</taxon>
        <taxon>Bradyrhizobium</taxon>
    </lineage>
</organism>
<feature type="region of interest" description="Disordered" evidence="7">
    <location>
        <begin position="35"/>
        <end position="82"/>
    </location>
</feature>
<dbReference type="GO" id="GO:0016020">
    <property type="term" value="C:membrane"/>
    <property type="evidence" value="ECO:0007669"/>
    <property type="project" value="TreeGrafter"/>
</dbReference>
<dbReference type="Pfam" id="PF01522">
    <property type="entry name" value="Polysacc_deac_1"/>
    <property type="match status" value="1"/>
</dbReference>
<dbReference type="EMBL" id="LLYA01000068">
    <property type="protein sequence ID" value="KRR28797.1"/>
    <property type="molecule type" value="Genomic_DNA"/>
</dbReference>
<dbReference type="GO" id="GO:0016810">
    <property type="term" value="F:hydrolase activity, acting on carbon-nitrogen (but not peptide) bonds"/>
    <property type="evidence" value="ECO:0007669"/>
    <property type="project" value="InterPro"/>
</dbReference>
<dbReference type="GO" id="GO:0046872">
    <property type="term" value="F:metal ion binding"/>
    <property type="evidence" value="ECO:0007669"/>
    <property type="project" value="UniProtKB-KW"/>
</dbReference>
<comment type="function">
    <text evidence="1">Is involved in generating a small heat-stable compound (Nod), an acylated oligomer of N-acetylglucosamine, that stimulates mitosis in various plant protoplasts.</text>
</comment>
<dbReference type="RefSeq" id="WP_057842700.1">
    <property type="nucleotide sequence ID" value="NZ_LLYA01000068.1"/>
</dbReference>
<keyword evidence="8" id="KW-0812">Transmembrane</keyword>
<evidence type="ECO:0000256" key="7">
    <source>
        <dbReference type="SAM" id="MobiDB-lite"/>
    </source>
</evidence>
<evidence type="ECO:0000259" key="9">
    <source>
        <dbReference type="PROSITE" id="PS51677"/>
    </source>
</evidence>